<sequence>MDSKKGMLAVGGVVGLISVLLVVTGNPVNMGFCIACFVRDIAGAVGMHRADVVQYARPEVMGLVLGAFVMAKVRGEFAPKGGSSPFIRFFLGALMMIGALVFLGCPLRMVLRLAGGDLNALPALGGFVVGIGIGIYFLNNGFNLKRNFTLAKPEAYAFPFLNLLLLVLLVVFPGVLFVSESGPGSMQAPILIALAAGLVVGALAQRTRLCTMGGLRDIVLFRDHYLFLGFLGIFLVSLVGNIATGNFTLGFEGQPVAHTESLWNFMGMVVVGFSAVLLGGCPLRQLILAAEGNTDSAITVMGLLVGAAFAHNMSLASSPAGATPNGKIVVLASLVIMTVIAYFNSELVGQEEKGGVKVEQN</sequence>
<proteinExistence type="predicted"/>
<dbReference type="NCBIfam" id="TIGR04112">
    <property type="entry name" value="seleno_YedE"/>
    <property type="match status" value="1"/>
</dbReference>
<organism evidence="2 3">
    <name type="scientific">Tindallia magadiensis</name>
    <dbReference type="NCBI Taxonomy" id="69895"/>
    <lineage>
        <taxon>Bacteria</taxon>
        <taxon>Bacillati</taxon>
        <taxon>Bacillota</taxon>
        <taxon>Clostridia</taxon>
        <taxon>Peptostreptococcales</taxon>
        <taxon>Tindalliaceae</taxon>
        <taxon>Tindallia</taxon>
    </lineage>
</organism>
<keyword evidence="3" id="KW-1185">Reference proteome</keyword>
<keyword evidence="1" id="KW-1133">Transmembrane helix</keyword>
<dbReference type="OrthoDB" id="3190590at2"/>
<feature type="transmembrane region" description="Helical" evidence="1">
    <location>
        <begin position="121"/>
        <end position="139"/>
    </location>
</feature>
<feature type="transmembrane region" description="Helical" evidence="1">
    <location>
        <begin position="225"/>
        <end position="243"/>
    </location>
</feature>
<accession>A0A1I3ESM3</accession>
<evidence type="ECO:0000256" key="1">
    <source>
        <dbReference type="SAM" id="Phobius"/>
    </source>
</evidence>
<reference evidence="3" key="1">
    <citation type="submission" date="2016-10" db="EMBL/GenBank/DDBJ databases">
        <authorList>
            <person name="Varghese N."/>
            <person name="Submissions S."/>
        </authorList>
    </citation>
    <scope>NUCLEOTIDE SEQUENCE [LARGE SCALE GENOMIC DNA]</scope>
    <source>
        <strain evidence="3">Z-7934</strain>
    </source>
</reference>
<feature type="transmembrane region" description="Helical" evidence="1">
    <location>
        <begin position="160"/>
        <end position="179"/>
    </location>
</feature>
<name>A0A1I3ESM3_9FIRM</name>
<protein>
    <recommendedName>
        <fullName evidence="4">Sulphur transport domain-containing protein</fullName>
    </recommendedName>
</protein>
<dbReference type="Pfam" id="PF04143">
    <property type="entry name" value="Sulf_transp"/>
    <property type="match status" value="2"/>
</dbReference>
<evidence type="ECO:0008006" key="4">
    <source>
        <dbReference type="Google" id="ProtNLM"/>
    </source>
</evidence>
<feature type="transmembrane region" description="Helical" evidence="1">
    <location>
        <begin position="185"/>
        <end position="204"/>
    </location>
</feature>
<evidence type="ECO:0000313" key="2">
    <source>
        <dbReference type="EMBL" id="SFI01966.1"/>
    </source>
</evidence>
<evidence type="ECO:0000313" key="3">
    <source>
        <dbReference type="Proteomes" id="UP000199287"/>
    </source>
</evidence>
<dbReference type="EMBL" id="FOQA01000005">
    <property type="protein sequence ID" value="SFI01966.1"/>
    <property type="molecule type" value="Genomic_DNA"/>
</dbReference>
<keyword evidence="1" id="KW-0812">Transmembrane</keyword>
<dbReference type="STRING" id="69895.SAMN05192551_105151"/>
<dbReference type="Proteomes" id="UP000199287">
    <property type="component" value="Unassembled WGS sequence"/>
</dbReference>
<dbReference type="InterPro" id="IPR026366">
    <property type="entry name" value="Seleno_YedE"/>
</dbReference>
<keyword evidence="1" id="KW-0472">Membrane</keyword>
<feature type="transmembrane region" description="Helical" evidence="1">
    <location>
        <begin position="295"/>
        <end position="314"/>
    </location>
</feature>
<dbReference type="InterPro" id="IPR007272">
    <property type="entry name" value="Sulf_transp_TsuA/YedE"/>
</dbReference>
<feature type="transmembrane region" description="Helical" evidence="1">
    <location>
        <begin position="263"/>
        <end position="283"/>
    </location>
</feature>
<dbReference type="AlphaFoldDB" id="A0A1I3ESM3"/>
<feature type="transmembrane region" description="Helical" evidence="1">
    <location>
        <begin position="85"/>
        <end position="109"/>
    </location>
</feature>
<feature type="transmembrane region" description="Helical" evidence="1">
    <location>
        <begin position="7"/>
        <end position="25"/>
    </location>
</feature>
<gene>
    <name evidence="2" type="ORF">SAMN05192551_105151</name>
</gene>
<dbReference type="RefSeq" id="WP_093372105.1">
    <property type="nucleotide sequence ID" value="NZ_FOQA01000005.1"/>
</dbReference>
<feature type="transmembrane region" description="Helical" evidence="1">
    <location>
        <begin position="326"/>
        <end position="343"/>
    </location>
</feature>